<sequence>MAQNPFCLGAEIHAELSEDRGGEEEDETWSMSSDHDDVDGEEEDDDEEEEEEEDGEVEQPNYPLNFYLQGNKEDDELSYVDSYGVITMPVVAGFEGEFYK</sequence>
<evidence type="ECO:0000313" key="2">
    <source>
        <dbReference type="EMBL" id="CAL1368777.1"/>
    </source>
</evidence>
<name>A0AAV2D6T1_9ROSI</name>
<dbReference type="AlphaFoldDB" id="A0AAV2D6T1"/>
<evidence type="ECO:0000313" key="3">
    <source>
        <dbReference type="Proteomes" id="UP001497516"/>
    </source>
</evidence>
<feature type="region of interest" description="Disordered" evidence="1">
    <location>
        <begin position="1"/>
        <end position="63"/>
    </location>
</feature>
<evidence type="ECO:0000256" key="1">
    <source>
        <dbReference type="SAM" id="MobiDB-lite"/>
    </source>
</evidence>
<organism evidence="2 3">
    <name type="scientific">Linum trigynum</name>
    <dbReference type="NCBI Taxonomy" id="586398"/>
    <lineage>
        <taxon>Eukaryota</taxon>
        <taxon>Viridiplantae</taxon>
        <taxon>Streptophyta</taxon>
        <taxon>Embryophyta</taxon>
        <taxon>Tracheophyta</taxon>
        <taxon>Spermatophyta</taxon>
        <taxon>Magnoliopsida</taxon>
        <taxon>eudicotyledons</taxon>
        <taxon>Gunneridae</taxon>
        <taxon>Pentapetalae</taxon>
        <taxon>rosids</taxon>
        <taxon>fabids</taxon>
        <taxon>Malpighiales</taxon>
        <taxon>Linaceae</taxon>
        <taxon>Linum</taxon>
    </lineage>
</organism>
<protein>
    <submittedName>
        <fullName evidence="2">Uncharacterized protein</fullName>
    </submittedName>
</protein>
<proteinExistence type="predicted"/>
<reference evidence="2 3" key="1">
    <citation type="submission" date="2024-04" db="EMBL/GenBank/DDBJ databases">
        <authorList>
            <person name="Fracassetti M."/>
        </authorList>
    </citation>
    <scope>NUCLEOTIDE SEQUENCE [LARGE SCALE GENOMIC DNA]</scope>
</reference>
<accession>A0AAV2D6T1</accession>
<keyword evidence="3" id="KW-1185">Reference proteome</keyword>
<gene>
    <name evidence="2" type="ORF">LTRI10_LOCUS11734</name>
</gene>
<dbReference type="Proteomes" id="UP001497516">
    <property type="component" value="Chromosome 2"/>
</dbReference>
<dbReference type="EMBL" id="OZ034815">
    <property type="protein sequence ID" value="CAL1368777.1"/>
    <property type="molecule type" value="Genomic_DNA"/>
</dbReference>
<feature type="compositionally biased region" description="Acidic residues" evidence="1">
    <location>
        <begin position="36"/>
        <end position="57"/>
    </location>
</feature>